<proteinExistence type="predicted"/>
<organism evidence="1 2">
    <name type="scientific">Portibacter lacus</name>
    <dbReference type="NCBI Taxonomy" id="1099794"/>
    <lineage>
        <taxon>Bacteria</taxon>
        <taxon>Pseudomonadati</taxon>
        <taxon>Bacteroidota</taxon>
        <taxon>Saprospiria</taxon>
        <taxon>Saprospirales</taxon>
        <taxon>Haliscomenobacteraceae</taxon>
        <taxon>Portibacter</taxon>
    </lineage>
</organism>
<dbReference type="InterPro" id="IPR003489">
    <property type="entry name" value="RHF/RaiA"/>
</dbReference>
<evidence type="ECO:0000313" key="1">
    <source>
        <dbReference type="EMBL" id="GLR19436.1"/>
    </source>
</evidence>
<dbReference type="CDD" id="cd00552">
    <property type="entry name" value="RaiA"/>
    <property type="match status" value="1"/>
</dbReference>
<dbReference type="Pfam" id="PF02482">
    <property type="entry name" value="Ribosomal_S30AE"/>
    <property type="match status" value="1"/>
</dbReference>
<dbReference type="Gene3D" id="3.30.160.100">
    <property type="entry name" value="Ribosome hibernation promotion factor-like"/>
    <property type="match status" value="1"/>
</dbReference>
<dbReference type="EMBL" id="BSOH01000027">
    <property type="protein sequence ID" value="GLR19436.1"/>
    <property type="molecule type" value="Genomic_DNA"/>
</dbReference>
<keyword evidence="2" id="KW-1185">Reference proteome</keyword>
<evidence type="ECO:0000313" key="2">
    <source>
        <dbReference type="Proteomes" id="UP001156666"/>
    </source>
</evidence>
<gene>
    <name evidence="1" type="ORF">GCM10007940_40520</name>
</gene>
<reference evidence="1" key="1">
    <citation type="journal article" date="2014" name="Int. J. Syst. Evol. Microbiol.">
        <title>Complete genome sequence of Corynebacterium casei LMG S-19264T (=DSM 44701T), isolated from a smear-ripened cheese.</title>
        <authorList>
            <consortium name="US DOE Joint Genome Institute (JGI-PGF)"/>
            <person name="Walter F."/>
            <person name="Albersmeier A."/>
            <person name="Kalinowski J."/>
            <person name="Ruckert C."/>
        </authorList>
    </citation>
    <scope>NUCLEOTIDE SEQUENCE</scope>
    <source>
        <strain evidence="1">NBRC 108769</strain>
    </source>
</reference>
<sequence length="103" mass="12023">MNIQFQSIHFTADDKLKNYITSKIEKLLKFNDNILDAKVIMKLENSGQIKDKIVEVIIRIPKETFISVEDSKTFEASCDQAVDSLKRQIKRHKEKLVSRKRSN</sequence>
<evidence type="ECO:0008006" key="3">
    <source>
        <dbReference type="Google" id="ProtNLM"/>
    </source>
</evidence>
<reference evidence="1" key="2">
    <citation type="submission" date="2023-01" db="EMBL/GenBank/DDBJ databases">
        <title>Draft genome sequence of Portibacter lacus strain NBRC 108769.</title>
        <authorList>
            <person name="Sun Q."/>
            <person name="Mori K."/>
        </authorList>
    </citation>
    <scope>NUCLEOTIDE SEQUENCE</scope>
    <source>
        <strain evidence="1">NBRC 108769</strain>
    </source>
</reference>
<dbReference type="RefSeq" id="WP_235291866.1">
    <property type="nucleotide sequence ID" value="NZ_BSOH01000027.1"/>
</dbReference>
<name>A0AA37WF33_9BACT</name>
<dbReference type="Proteomes" id="UP001156666">
    <property type="component" value="Unassembled WGS sequence"/>
</dbReference>
<dbReference type="SUPFAM" id="SSF69754">
    <property type="entry name" value="Ribosome binding protein Y (YfiA homologue)"/>
    <property type="match status" value="1"/>
</dbReference>
<accession>A0AA37WF33</accession>
<protein>
    <recommendedName>
        <fullName evidence="3">Ribosomal subunit interface protein</fullName>
    </recommendedName>
</protein>
<dbReference type="NCBIfam" id="TIGR00741">
    <property type="entry name" value="yfiA"/>
    <property type="match status" value="1"/>
</dbReference>
<dbReference type="AlphaFoldDB" id="A0AA37WF33"/>
<dbReference type="InterPro" id="IPR036567">
    <property type="entry name" value="RHF-like"/>
</dbReference>
<comment type="caution">
    <text evidence="1">The sequence shown here is derived from an EMBL/GenBank/DDBJ whole genome shotgun (WGS) entry which is preliminary data.</text>
</comment>